<keyword evidence="9 19" id="KW-0784">Thiamine biosynthesis</keyword>
<dbReference type="CDD" id="cd11716">
    <property type="entry name" value="THUMP_ThiI"/>
    <property type="match status" value="1"/>
</dbReference>
<dbReference type="InterPro" id="IPR003720">
    <property type="entry name" value="tRNA_STrfase"/>
</dbReference>
<dbReference type="Proteomes" id="UP000467132">
    <property type="component" value="Unassembled WGS sequence"/>
</dbReference>
<dbReference type="Pfam" id="PF02926">
    <property type="entry name" value="THUMP"/>
    <property type="match status" value="1"/>
</dbReference>
<dbReference type="AlphaFoldDB" id="A0A845QZ72"/>
<dbReference type="Pfam" id="PF02568">
    <property type="entry name" value="ThiI"/>
    <property type="match status" value="1"/>
</dbReference>
<dbReference type="PANTHER" id="PTHR43209">
    <property type="entry name" value="TRNA SULFURTRANSFERASE"/>
    <property type="match status" value="1"/>
</dbReference>
<dbReference type="GO" id="GO:0005829">
    <property type="term" value="C:cytosol"/>
    <property type="evidence" value="ECO:0007669"/>
    <property type="project" value="TreeGrafter"/>
</dbReference>
<evidence type="ECO:0000256" key="3">
    <source>
        <dbReference type="ARBA" id="ARBA00022490"/>
    </source>
</evidence>
<feature type="binding site" evidence="19">
    <location>
        <position position="287"/>
    </location>
    <ligand>
        <name>ATP</name>
        <dbReference type="ChEBI" id="CHEBI:30616"/>
    </ligand>
</feature>
<dbReference type="EC" id="2.8.1.4" evidence="14 19"/>
<comment type="catalytic activity">
    <reaction evidence="11 19">
        <text>[ThiS sulfur-carrier protein]-C-terminal Gly-Gly-AMP + S-sulfanyl-L-cysteinyl-[cysteine desulfurase] + AH2 = [ThiS sulfur-carrier protein]-C-terminal-Gly-aminoethanethioate + L-cysteinyl-[cysteine desulfurase] + A + AMP + 2 H(+)</text>
        <dbReference type="Rhea" id="RHEA:43340"/>
        <dbReference type="Rhea" id="RHEA-COMP:12157"/>
        <dbReference type="Rhea" id="RHEA-COMP:12158"/>
        <dbReference type="Rhea" id="RHEA-COMP:12910"/>
        <dbReference type="Rhea" id="RHEA-COMP:19908"/>
        <dbReference type="ChEBI" id="CHEBI:13193"/>
        <dbReference type="ChEBI" id="CHEBI:15378"/>
        <dbReference type="ChEBI" id="CHEBI:17499"/>
        <dbReference type="ChEBI" id="CHEBI:29950"/>
        <dbReference type="ChEBI" id="CHEBI:61963"/>
        <dbReference type="ChEBI" id="CHEBI:90618"/>
        <dbReference type="ChEBI" id="CHEBI:232372"/>
        <dbReference type="ChEBI" id="CHEBI:456215"/>
    </reaction>
</comment>
<keyword evidence="5 19" id="KW-0808">Transferase</keyword>
<dbReference type="PROSITE" id="PS51165">
    <property type="entry name" value="THUMP"/>
    <property type="match status" value="1"/>
</dbReference>
<evidence type="ECO:0000256" key="17">
    <source>
        <dbReference type="ARBA" id="ARBA00077849"/>
    </source>
</evidence>
<evidence type="ECO:0000256" key="10">
    <source>
        <dbReference type="ARBA" id="ARBA00050570"/>
    </source>
</evidence>
<dbReference type="SUPFAM" id="SSF52402">
    <property type="entry name" value="Adenine nucleotide alpha hydrolases-like"/>
    <property type="match status" value="1"/>
</dbReference>
<evidence type="ECO:0000256" key="18">
    <source>
        <dbReference type="ARBA" id="ARBA00080570"/>
    </source>
</evidence>
<evidence type="ECO:0000256" key="5">
    <source>
        <dbReference type="ARBA" id="ARBA00022679"/>
    </source>
</evidence>
<dbReference type="GO" id="GO:0140741">
    <property type="term" value="F:tRNA-uracil-4 sulfurtransferase activity"/>
    <property type="evidence" value="ECO:0007669"/>
    <property type="project" value="UniProtKB-EC"/>
</dbReference>
<keyword evidence="4 19" id="KW-0820">tRNA-binding</keyword>
<comment type="caution">
    <text evidence="21">The sequence shown here is derived from an EMBL/GenBank/DDBJ whole genome shotgun (WGS) entry which is preliminary data.</text>
</comment>
<gene>
    <name evidence="19 21" type="primary">thiI</name>
    <name evidence="21" type="ORF">D3Z33_08015</name>
</gene>
<evidence type="ECO:0000256" key="9">
    <source>
        <dbReference type="ARBA" id="ARBA00022977"/>
    </source>
</evidence>
<evidence type="ECO:0000256" key="19">
    <source>
        <dbReference type="HAMAP-Rule" id="MF_00021"/>
    </source>
</evidence>
<keyword evidence="7 19" id="KW-0067">ATP-binding</keyword>
<proteinExistence type="inferred from homology"/>
<dbReference type="PANTHER" id="PTHR43209:SF1">
    <property type="entry name" value="TRNA SULFURTRANSFERASE"/>
    <property type="match status" value="1"/>
</dbReference>
<accession>A0A845QZ72</accession>
<reference evidence="21 22" key="1">
    <citation type="submission" date="2018-08" db="EMBL/GenBank/DDBJ databases">
        <title>Murine metabolic-syndrome-specific gut microbial biobank.</title>
        <authorList>
            <person name="Liu C."/>
        </authorList>
    </citation>
    <scope>NUCLEOTIDE SEQUENCE [LARGE SCALE GENOMIC DNA]</scope>
    <source>
        <strain evidence="21 22">583</strain>
    </source>
</reference>
<dbReference type="UniPathway" id="UPA00060"/>
<keyword evidence="8 19" id="KW-0694">RNA-binding</keyword>
<feature type="binding site" evidence="19">
    <location>
        <position position="296"/>
    </location>
    <ligand>
        <name>ATP</name>
        <dbReference type="ChEBI" id="CHEBI:30616"/>
    </ligand>
</feature>
<dbReference type="FunFam" id="3.40.50.620:FF:000053">
    <property type="entry name" value="Probable tRNA sulfurtransferase"/>
    <property type="match status" value="1"/>
</dbReference>
<dbReference type="SUPFAM" id="SSF143437">
    <property type="entry name" value="THUMP domain-like"/>
    <property type="match status" value="1"/>
</dbReference>
<dbReference type="Gene3D" id="3.40.50.620">
    <property type="entry name" value="HUPs"/>
    <property type="match status" value="1"/>
</dbReference>
<dbReference type="GO" id="GO:0002937">
    <property type="term" value="P:tRNA 4-thiouridine biosynthesis"/>
    <property type="evidence" value="ECO:0007669"/>
    <property type="project" value="TreeGrafter"/>
</dbReference>
<dbReference type="InterPro" id="IPR049962">
    <property type="entry name" value="THUMP_ThiI"/>
</dbReference>
<protein>
    <recommendedName>
        <fullName evidence="15 19">Probable tRNA sulfurtransferase</fullName>
        <ecNumber evidence="14 19">2.8.1.4</ecNumber>
    </recommendedName>
    <alternativeName>
        <fullName evidence="16 19">Sulfur carrier protein ThiS sulfurtransferase</fullName>
    </alternativeName>
    <alternativeName>
        <fullName evidence="17 19">Thiamine biosynthesis protein ThiI</fullName>
    </alternativeName>
    <alternativeName>
        <fullName evidence="18 19">tRNA 4-thiouridine synthase</fullName>
    </alternativeName>
</protein>
<dbReference type="Gene3D" id="3.30.2130.30">
    <property type="match status" value="1"/>
</dbReference>
<evidence type="ECO:0000256" key="1">
    <source>
        <dbReference type="ARBA" id="ARBA00004496"/>
    </source>
</evidence>
<dbReference type="GO" id="GO:0000049">
    <property type="term" value="F:tRNA binding"/>
    <property type="evidence" value="ECO:0007669"/>
    <property type="project" value="UniProtKB-UniRule"/>
</dbReference>
<dbReference type="GO" id="GO:0009228">
    <property type="term" value="P:thiamine biosynthetic process"/>
    <property type="evidence" value="ECO:0007669"/>
    <property type="project" value="UniProtKB-KW"/>
</dbReference>
<evidence type="ECO:0000256" key="14">
    <source>
        <dbReference type="ARBA" id="ARBA00066827"/>
    </source>
</evidence>
<evidence type="ECO:0000256" key="11">
    <source>
        <dbReference type="ARBA" id="ARBA00052330"/>
    </source>
</evidence>
<keyword evidence="22" id="KW-1185">Reference proteome</keyword>
<comment type="subcellular location">
    <subcellularLocation>
        <location evidence="1 19">Cytoplasm</location>
    </subcellularLocation>
</comment>
<dbReference type="GO" id="GO:0005524">
    <property type="term" value="F:ATP binding"/>
    <property type="evidence" value="ECO:0007669"/>
    <property type="project" value="UniProtKB-UniRule"/>
</dbReference>
<dbReference type="RefSeq" id="WP_160197275.1">
    <property type="nucleotide sequence ID" value="NZ_QXXA01000007.1"/>
</dbReference>
<dbReference type="GO" id="GO:0004810">
    <property type="term" value="F:CCA tRNA nucleotidyltransferase activity"/>
    <property type="evidence" value="ECO:0007669"/>
    <property type="project" value="InterPro"/>
</dbReference>
<comment type="pathway">
    <text evidence="2 19">Cofactor biosynthesis; thiamine diphosphate biosynthesis.</text>
</comment>
<feature type="binding site" evidence="19">
    <location>
        <position position="265"/>
    </location>
    <ligand>
        <name>ATP</name>
        <dbReference type="ChEBI" id="CHEBI:30616"/>
    </ligand>
</feature>
<evidence type="ECO:0000313" key="22">
    <source>
        <dbReference type="Proteomes" id="UP000467132"/>
    </source>
</evidence>
<dbReference type="EMBL" id="QXXA01000007">
    <property type="protein sequence ID" value="NBI06806.1"/>
    <property type="molecule type" value="Genomic_DNA"/>
</dbReference>
<evidence type="ECO:0000256" key="2">
    <source>
        <dbReference type="ARBA" id="ARBA00004948"/>
    </source>
</evidence>
<dbReference type="SMART" id="SM00981">
    <property type="entry name" value="THUMP"/>
    <property type="match status" value="1"/>
</dbReference>
<dbReference type="CDD" id="cd01712">
    <property type="entry name" value="PPase_ThiI"/>
    <property type="match status" value="1"/>
</dbReference>
<evidence type="ECO:0000256" key="8">
    <source>
        <dbReference type="ARBA" id="ARBA00022884"/>
    </source>
</evidence>
<dbReference type="InterPro" id="IPR050102">
    <property type="entry name" value="tRNA_sulfurtransferase_ThiI"/>
</dbReference>
<dbReference type="InterPro" id="IPR054173">
    <property type="entry name" value="ThiI_fer"/>
</dbReference>
<dbReference type="HAMAP" id="MF_00021">
    <property type="entry name" value="ThiI"/>
    <property type="match status" value="1"/>
</dbReference>
<keyword evidence="6 19" id="KW-0547">Nucleotide-binding</keyword>
<evidence type="ECO:0000256" key="15">
    <source>
        <dbReference type="ARBA" id="ARBA00071867"/>
    </source>
</evidence>
<dbReference type="Pfam" id="PF22025">
    <property type="entry name" value="ThiI_fer"/>
    <property type="match status" value="1"/>
</dbReference>
<evidence type="ECO:0000256" key="6">
    <source>
        <dbReference type="ARBA" id="ARBA00022741"/>
    </source>
</evidence>
<name>A0A845QZ72_9CLOT</name>
<comment type="similarity">
    <text evidence="13 19">Belongs to the ThiI family.</text>
</comment>
<organism evidence="21 22">
    <name type="scientific">Senegalia massiliensis</name>
    <dbReference type="NCBI Taxonomy" id="1720316"/>
    <lineage>
        <taxon>Bacteria</taxon>
        <taxon>Bacillati</taxon>
        <taxon>Bacillota</taxon>
        <taxon>Clostridia</taxon>
        <taxon>Eubacteriales</taxon>
        <taxon>Clostridiaceae</taxon>
        <taxon>Senegalia</taxon>
    </lineage>
</organism>
<feature type="binding site" evidence="19">
    <location>
        <begin position="183"/>
        <end position="184"/>
    </location>
    <ligand>
        <name>ATP</name>
        <dbReference type="ChEBI" id="CHEBI:30616"/>
    </ligand>
</feature>
<dbReference type="OrthoDB" id="9773948at2"/>
<sequence>MKNVISISVGEVALKKGKRNFFEKKLLGKIKAATRDLGSPNVYRELGKMYVEVNEDNIDKVINRVKKVFGLVHLSPAYKIEKNLDSIKVNSLKALKEAIKKRKIRTFKVDCKRADKKFPVNSMEVAREVGAYILQNTEDLKVDIHNPDIYVYVDIRQKVYIYTEKIYGYGGLPLGTNGKGLLLLSGGIDSPVAGFMIAKRGVSIEAVHYHSYPFTSERAEEKVKDLAKIISMYTGEIKLYSVNILNIQKAINKYCPPSEMTIISRRFMTKIAESIANINNIDCIITGENLGQVASQTMKSLNVTNSSVNIPILRPLIGFNKTEIIEIAKDIETFETSILPFEDCCSVFLPKHPVTSPELRDIEESEKVLDVEGLIEDAINKMKITTISI</sequence>
<dbReference type="NCBIfam" id="TIGR00342">
    <property type="entry name" value="tRNA uracil 4-sulfurtransferase ThiI"/>
    <property type="match status" value="1"/>
</dbReference>
<feature type="binding site" evidence="19">
    <location>
        <begin position="208"/>
        <end position="209"/>
    </location>
    <ligand>
        <name>ATP</name>
        <dbReference type="ChEBI" id="CHEBI:30616"/>
    </ligand>
</feature>
<dbReference type="GO" id="GO:0052837">
    <property type="term" value="P:thiazole biosynthetic process"/>
    <property type="evidence" value="ECO:0007669"/>
    <property type="project" value="TreeGrafter"/>
</dbReference>
<evidence type="ECO:0000256" key="16">
    <source>
        <dbReference type="ARBA" id="ARBA00075337"/>
    </source>
</evidence>
<evidence type="ECO:0000256" key="4">
    <source>
        <dbReference type="ARBA" id="ARBA00022555"/>
    </source>
</evidence>
<evidence type="ECO:0000256" key="13">
    <source>
        <dbReference type="ARBA" id="ARBA00061472"/>
    </source>
</evidence>
<keyword evidence="3 19" id="KW-0963">Cytoplasm</keyword>
<evidence type="ECO:0000256" key="7">
    <source>
        <dbReference type="ARBA" id="ARBA00022840"/>
    </source>
</evidence>
<comment type="function">
    <text evidence="12 19">Catalyzes the ATP-dependent transfer of a sulfur to tRNA to produce 4-thiouridine in position 8 of tRNAs, which functions as a near-UV photosensor. Also catalyzes the transfer of sulfur to the sulfur carrier protein ThiS, forming ThiS-thiocarboxylate. This is a step in the synthesis of thiazole, in the thiamine biosynthesis pathway. The sulfur is donated as persulfide by IscS.</text>
</comment>
<dbReference type="InterPro" id="IPR004114">
    <property type="entry name" value="THUMP_dom"/>
</dbReference>
<dbReference type="GO" id="GO:0009229">
    <property type="term" value="P:thiamine diphosphate biosynthetic process"/>
    <property type="evidence" value="ECO:0007669"/>
    <property type="project" value="UniProtKB-UniRule"/>
</dbReference>
<comment type="catalytic activity">
    <reaction evidence="10 19">
        <text>[ThiI sulfur-carrier protein]-S-sulfanyl-L-cysteine + a uridine in tRNA + 2 reduced [2Fe-2S]-[ferredoxin] + ATP + H(+) = [ThiI sulfur-carrier protein]-L-cysteine + a 4-thiouridine in tRNA + 2 oxidized [2Fe-2S]-[ferredoxin] + AMP + diphosphate</text>
        <dbReference type="Rhea" id="RHEA:24176"/>
        <dbReference type="Rhea" id="RHEA-COMP:10000"/>
        <dbReference type="Rhea" id="RHEA-COMP:10001"/>
        <dbReference type="Rhea" id="RHEA-COMP:13337"/>
        <dbReference type="Rhea" id="RHEA-COMP:13338"/>
        <dbReference type="Rhea" id="RHEA-COMP:13339"/>
        <dbReference type="Rhea" id="RHEA-COMP:13340"/>
        <dbReference type="ChEBI" id="CHEBI:15378"/>
        <dbReference type="ChEBI" id="CHEBI:29950"/>
        <dbReference type="ChEBI" id="CHEBI:30616"/>
        <dbReference type="ChEBI" id="CHEBI:33019"/>
        <dbReference type="ChEBI" id="CHEBI:33737"/>
        <dbReference type="ChEBI" id="CHEBI:33738"/>
        <dbReference type="ChEBI" id="CHEBI:61963"/>
        <dbReference type="ChEBI" id="CHEBI:65315"/>
        <dbReference type="ChEBI" id="CHEBI:136798"/>
        <dbReference type="ChEBI" id="CHEBI:456215"/>
        <dbReference type="EC" id="2.8.1.4"/>
    </reaction>
</comment>
<feature type="domain" description="THUMP" evidence="20">
    <location>
        <begin position="59"/>
        <end position="165"/>
    </location>
</feature>
<evidence type="ECO:0000256" key="12">
    <source>
        <dbReference type="ARBA" id="ARBA00058382"/>
    </source>
</evidence>
<dbReference type="InterPro" id="IPR014729">
    <property type="entry name" value="Rossmann-like_a/b/a_fold"/>
</dbReference>
<evidence type="ECO:0000259" key="20">
    <source>
        <dbReference type="PROSITE" id="PS51165"/>
    </source>
</evidence>
<dbReference type="InterPro" id="IPR049961">
    <property type="entry name" value="ThiI_N"/>
</dbReference>
<dbReference type="InterPro" id="IPR020536">
    <property type="entry name" value="ThiI_AANH"/>
</dbReference>
<evidence type="ECO:0000313" key="21">
    <source>
        <dbReference type="EMBL" id="NBI06806.1"/>
    </source>
</evidence>